<keyword evidence="2" id="KW-1185">Reference proteome</keyword>
<dbReference type="Proteomes" id="UP001311232">
    <property type="component" value="Unassembled WGS sequence"/>
</dbReference>
<reference evidence="1 2" key="1">
    <citation type="submission" date="2021-06" db="EMBL/GenBank/DDBJ databases">
        <authorList>
            <person name="Palmer J.M."/>
        </authorList>
    </citation>
    <scope>NUCLEOTIDE SEQUENCE [LARGE SCALE GENOMIC DNA]</scope>
    <source>
        <strain evidence="1 2">MEX-2019</strain>
        <tissue evidence="1">Muscle</tissue>
    </source>
</reference>
<name>A0AAV9RHH2_9TELE</name>
<evidence type="ECO:0000313" key="1">
    <source>
        <dbReference type="EMBL" id="KAK5608386.1"/>
    </source>
</evidence>
<dbReference type="EMBL" id="JAHHUM010001818">
    <property type="protein sequence ID" value="KAK5608386.1"/>
    <property type="molecule type" value="Genomic_DNA"/>
</dbReference>
<organism evidence="1 2">
    <name type="scientific">Crenichthys baileyi</name>
    <name type="common">White River springfish</name>
    <dbReference type="NCBI Taxonomy" id="28760"/>
    <lineage>
        <taxon>Eukaryota</taxon>
        <taxon>Metazoa</taxon>
        <taxon>Chordata</taxon>
        <taxon>Craniata</taxon>
        <taxon>Vertebrata</taxon>
        <taxon>Euteleostomi</taxon>
        <taxon>Actinopterygii</taxon>
        <taxon>Neopterygii</taxon>
        <taxon>Teleostei</taxon>
        <taxon>Neoteleostei</taxon>
        <taxon>Acanthomorphata</taxon>
        <taxon>Ovalentaria</taxon>
        <taxon>Atherinomorphae</taxon>
        <taxon>Cyprinodontiformes</taxon>
        <taxon>Goodeidae</taxon>
        <taxon>Crenichthys</taxon>
    </lineage>
</organism>
<evidence type="ECO:0000313" key="2">
    <source>
        <dbReference type="Proteomes" id="UP001311232"/>
    </source>
</evidence>
<gene>
    <name evidence="1" type="ORF">CRENBAI_026610</name>
</gene>
<protein>
    <submittedName>
        <fullName evidence="1">Uncharacterized protein</fullName>
    </submittedName>
</protein>
<proteinExistence type="predicted"/>
<sequence>MTKVPLSLKKRWKFYQTATQFSSQMRGVAGAERVEKRLTPPRAEEKGKRISLELKSLNFFVNLRRISVSAVPAKKDGKTIPKICKHHIIKKDRNIYVHIG</sequence>
<dbReference type="AlphaFoldDB" id="A0AAV9RHH2"/>
<accession>A0AAV9RHH2</accession>
<comment type="caution">
    <text evidence="1">The sequence shown here is derived from an EMBL/GenBank/DDBJ whole genome shotgun (WGS) entry which is preliminary data.</text>
</comment>